<dbReference type="PANTHER" id="PTHR11228:SF7">
    <property type="entry name" value="PQQA PEPTIDE CYCLASE"/>
    <property type="match status" value="1"/>
</dbReference>
<dbReference type="Gene3D" id="3.20.20.70">
    <property type="entry name" value="Aldolase class I"/>
    <property type="match status" value="1"/>
</dbReference>
<dbReference type="SFLD" id="SFLDS00029">
    <property type="entry name" value="Radical_SAM"/>
    <property type="match status" value="1"/>
</dbReference>
<feature type="domain" description="Radical SAM core" evidence="5">
    <location>
        <begin position="13"/>
        <end position="214"/>
    </location>
</feature>
<dbReference type="OrthoDB" id="9810775at2"/>
<dbReference type="SUPFAM" id="SSF102114">
    <property type="entry name" value="Radical SAM enzymes"/>
    <property type="match status" value="1"/>
</dbReference>
<sequence length="337" mass="38749">MNDIHFFSRNGYLPVPKILQLEITTVCPLKCPQCYKSLNPKHIQMNTLTNILNEAKNAGVKSIMLNGGEPAVHPDFIKIVKMISQEYGMNAYCFLSGYNMTEKYANELNSDGVFVTFSLNGSCEEVNGLSRDGFQYSINALQLFNKLHIPCGINWVARKDNVFDFPELVQLAKRLQVKWINIIRNKIVNDSIQADLQTDEYEYLAKLIKEYRNEIEIRIEGCNSILTYFIGDRAGDLFNGCQAGRIAMFADIDGDFMPCSHLYYKEKAESLLDYWNHSEALKRLRESNKVEKCEGCIKAKNCYFCKAGAKETHDNFFAPYEECAYKNFVQQKWVENK</sequence>
<gene>
    <name evidence="6" type="ORF">SAMN05661086_00930</name>
</gene>
<accession>A0A1I6IN06</accession>
<proteinExistence type="predicted"/>
<protein>
    <submittedName>
        <fullName evidence="6">Radical SAM superfamily enzyme, MoaA/NifB/PqqE/SkfB family</fullName>
    </submittedName>
</protein>
<dbReference type="RefSeq" id="WP_092559538.1">
    <property type="nucleotide sequence ID" value="NZ_FOYZ01000003.1"/>
</dbReference>
<dbReference type="InterPro" id="IPR050377">
    <property type="entry name" value="Radical_SAM_PqqE_MftC-like"/>
</dbReference>
<keyword evidence="1" id="KW-0949">S-adenosyl-L-methionine</keyword>
<dbReference type="GO" id="GO:0046872">
    <property type="term" value="F:metal ion binding"/>
    <property type="evidence" value="ECO:0007669"/>
    <property type="project" value="UniProtKB-KW"/>
</dbReference>
<dbReference type="EMBL" id="FOYZ01000003">
    <property type="protein sequence ID" value="SFR68147.1"/>
    <property type="molecule type" value="Genomic_DNA"/>
</dbReference>
<dbReference type="InterPro" id="IPR013785">
    <property type="entry name" value="Aldolase_TIM"/>
</dbReference>
<dbReference type="GO" id="GO:0003824">
    <property type="term" value="F:catalytic activity"/>
    <property type="evidence" value="ECO:0007669"/>
    <property type="project" value="InterPro"/>
</dbReference>
<evidence type="ECO:0000256" key="2">
    <source>
        <dbReference type="ARBA" id="ARBA00022723"/>
    </source>
</evidence>
<keyword evidence="4" id="KW-0411">Iron-sulfur</keyword>
<dbReference type="CDD" id="cd01335">
    <property type="entry name" value="Radical_SAM"/>
    <property type="match status" value="1"/>
</dbReference>
<name>A0A1I6IN06_9FIRM</name>
<dbReference type="Proteomes" id="UP000199659">
    <property type="component" value="Unassembled WGS sequence"/>
</dbReference>
<dbReference type="AlphaFoldDB" id="A0A1I6IN06"/>
<dbReference type="STRING" id="37658.SAMN05661086_00930"/>
<dbReference type="InterPro" id="IPR058240">
    <property type="entry name" value="rSAM_sf"/>
</dbReference>
<evidence type="ECO:0000256" key="1">
    <source>
        <dbReference type="ARBA" id="ARBA00022691"/>
    </source>
</evidence>
<dbReference type="SFLD" id="SFLDG01067">
    <property type="entry name" value="SPASM/twitch_domain_containing"/>
    <property type="match status" value="1"/>
</dbReference>
<reference evidence="6 7" key="1">
    <citation type="submission" date="2016-10" db="EMBL/GenBank/DDBJ databases">
        <authorList>
            <person name="de Groot N.N."/>
        </authorList>
    </citation>
    <scope>NUCLEOTIDE SEQUENCE [LARGE SCALE GENOMIC DNA]</scope>
    <source>
        <strain evidence="6 7">743A</strain>
    </source>
</reference>
<evidence type="ECO:0000256" key="4">
    <source>
        <dbReference type="ARBA" id="ARBA00023014"/>
    </source>
</evidence>
<keyword evidence="2" id="KW-0479">Metal-binding</keyword>
<evidence type="ECO:0000259" key="5">
    <source>
        <dbReference type="PROSITE" id="PS51918"/>
    </source>
</evidence>
<evidence type="ECO:0000256" key="3">
    <source>
        <dbReference type="ARBA" id="ARBA00023004"/>
    </source>
</evidence>
<dbReference type="PANTHER" id="PTHR11228">
    <property type="entry name" value="RADICAL SAM DOMAIN PROTEIN"/>
    <property type="match status" value="1"/>
</dbReference>
<dbReference type="PROSITE" id="PS51918">
    <property type="entry name" value="RADICAL_SAM"/>
    <property type="match status" value="1"/>
</dbReference>
<dbReference type="GO" id="GO:0051536">
    <property type="term" value="F:iron-sulfur cluster binding"/>
    <property type="evidence" value="ECO:0007669"/>
    <property type="project" value="UniProtKB-KW"/>
</dbReference>
<dbReference type="Pfam" id="PF04055">
    <property type="entry name" value="Radical_SAM"/>
    <property type="match status" value="1"/>
</dbReference>
<keyword evidence="7" id="KW-1185">Reference proteome</keyword>
<keyword evidence="3" id="KW-0408">Iron</keyword>
<evidence type="ECO:0000313" key="7">
    <source>
        <dbReference type="Proteomes" id="UP000199659"/>
    </source>
</evidence>
<evidence type="ECO:0000313" key="6">
    <source>
        <dbReference type="EMBL" id="SFR68147.1"/>
    </source>
</evidence>
<organism evidence="6 7">
    <name type="scientific">Anaeromicropila populeti</name>
    <dbReference type="NCBI Taxonomy" id="37658"/>
    <lineage>
        <taxon>Bacteria</taxon>
        <taxon>Bacillati</taxon>
        <taxon>Bacillota</taxon>
        <taxon>Clostridia</taxon>
        <taxon>Lachnospirales</taxon>
        <taxon>Lachnospiraceae</taxon>
        <taxon>Anaeromicropila</taxon>
    </lineage>
</organism>
<dbReference type="InterPro" id="IPR007197">
    <property type="entry name" value="rSAM"/>
</dbReference>